<dbReference type="OrthoDB" id="261597at2"/>
<dbReference type="RefSeq" id="WP_015245634.1">
    <property type="nucleotide sequence ID" value="NC_019892.1"/>
</dbReference>
<dbReference type="InterPro" id="IPR002881">
    <property type="entry name" value="DUF58"/>
</dbReference>
<accession>L0DCA8</accession>
<dbReference type="PANTHER" id="PTHR34351:SF1">
    <property type="entry name" value="SLR1927 PROTEIN"/>
    <property type="match status" value="1"/>
</dbReference>
<feature type="transmembrane region" description="Helical" evidence="2">
    <location>
        <begin position="48"/>
        <end position="70"/>
    </location>
</feature>
<organism evidence="4 5">
    <name type="scientific">Singulisphaera acidiphila (strain ATCC BAA-1392 / DSM 18658 / VKM B-2454 / MOB10)</name>
    <dbReference type="NCBI Taxonomy" id="886293"/>
    <lineage>
        <taxon>Bacteria</taxon>
        <taxon>Pseudomonadati</taxon>
        <taxon>Planctomycetota</taxon>
        <taxon>Planctomycetia</taxon>
        <taxon>Isosphaerales</taxon>
        <taxon>Isosphaeraceae</taxon>
        <taxon>Singulisphaera</taxon>
    </lineage>
</organism>
<dbReference type="HOGENOM" id="CLU_610977_0_0_0"/>
<proteinExistence type="predicted"/>
<feature type="transmembrane region" description="Helical" evidence="2">
    <location>
        <begin position="75"/>
        <end position="94"/>
    </location>
</feature>
<protein>
    <recommendedName>
        <fullName evidence="3">DUF58 domain-containing protein</fullName>
    </recommendedName>
</protein>
<keyword evidence="2" id="KW-1133">Transmembrane helix</keyword>
<feature type="domain" description="DUF58" evidence="3">
    <location>
        <begin position="243"/>
        <end position="381"/>
    </location>
</feature>
<dbReference type="KEGG" id="saci:Sinac_2134"/>
<dbReference type="STRING" id="886293.Sinac_2134"/>
<dbReference type="EMBL" id="CP003364">
    <property type="protein sequence ID" value="AGA26468.1"/>
    <property type="molecule type" value="Genomic_DNA"/>
</dbReference>
<keyword evidence="5" id="KW-1185">Reference proteome</keyword>
<feature type="region of interest" description="Disordered" evidence="1">
    <location>
        <begin position="218"/>
        <end position="239"/>
    </location>
</feature>
<evidence type="ECO:0000313" key="4">
    <source>
        <dbReference type="EMBL" id="AGA26468.1"/>
    </source>
</evidence>
<sequence length="448" mass="49246">MSTPSLHHSIGAIPLIVRSEPNEAEFTSKWNDLLTHDYFPSVNPYIRWMWTPLGTLGLSAVAAGLCGMILHPRGFVILVGILSVIGLGVAWPWLGLRGLHGTLNFDRDRAREGEAVGLKATLGNRLPWGTCGLTLEGAFLTNGPADNQPIIAGLAVFRGWRTTELTLRVTLECRGEYPTRLPRVASGFPFGLVKASRTLSCSSKILVWPQTFPVGPIPETTGQGVDGVAPRDRSGTTGDMIGVRPYRRGDSLRRVHWPQSARHDRLVICELHADSVPRVQVLLDLHDGAHAGSGSKGSREWAIRIAASFLEDWIGQGAEVEFVFQERVVFAREGSTQAKRAQMLDAVARIAPDGSVSLPELLAISACRRFRTGLRVVVTTDLGLRGLTRRPSRGVKDLFVVLRAAAFMEGGRDDERSPLPIAPWIWIDDPARIPERIRRAWKEVPLVR</sequence>
<evidence type="ECO:0000259" key="3">
    <source>
        <dbReference type="Pfam" id="PF01882"/>
    </source>
</evidence>
<dbReference type="eggNOG" id="COG1721">
    <property type="taxonomic scope" value="Bacteria"/>
</dbReference>
<dbReference type="AlphaFoldDB" id="L0DCA8"/>
<dbReference type="PANTHER" id="PTHR34351">
    <property type="entry name" value="SLR1927 PROTEIN-RELATED"/>
    <property type="match status" value="1"/>
</dbReference>
<evidence type="ECO:0000256" key="2">
    <source>
        <dbReference type="SAM" id="Phobius"/>
    </source>
</evidence>
<dbReference type="Proteomes" id="UP000010798">
    <property type="component" value="Chromosome"/>
</dbReference>
<keyword evidence="2" id="KW-0472">Membrane</keyword>
<gene>
    <name evidence="4" type="ordered locus">Sinac_2134</name>
</gene>
<name>L0DCA8_SINAD</name>
<evidence type="ECO:0000256" key="1">
    <source>
        <dbReference type="SAM" id="MobiDB-lite"/>
    </source>
</evidence>
<keyword evidence="2" id="KW-0812">Transmembrane</keyword>
<reference evidence="4 5" key="1">
    <citation type="submission" date="2012-02" db="EMBL/GenBank/DDBJ databases">
        <title>Complete sequence of chromosome of Singulisphaera acidiphila DSM 18658.</title>
        <authorList>
            <consortium name="US DOE Joint Genome Institute (JGI-PGF)"/>
            <person name="Lucas S."/>
            <person name="Copeland A."/>
            <person name="Lapidus A."/>
            <person name="Glavina del Rio T."/>
            <person name="Dalin E."/>
            <person name="Tice H."/>
            <person name="Bruce D."/>
            <person name="Goodwin L."/>
            <person name="Pitluck S."/>
            <person name="Peters L."/>
            <person name="Ovchinnikova G."/>
            <person name="Chertkov O."/>
            <person name="Kyrpides N."/>
            <person name="Mavromatis K."/>
            <person name="Ivanova N."/>
            <person name="Brettin T."/>
            <person name="Detter J.C."/>
            <person name="Han C."/>
            <person name="Larimer F."/>
            <person name="Land M."/>
            <person name="Hauser L."/>
            <person name="Markowitz V."/>
            <person name="Cheng J.-F."/>
            <person name="Hugenholtz P."/>
            <person name="Woyke T."/>
            <person name="Wu D."/>
            <person name="Tindall B."/>
            <person name="Pomrenke H."/>
            <person name="Brambilla E."/>
            <person name="Klenk H.-P."/>
            <person name="Eisen J.A."/>
        </authorList>
    </citation>
    <scope>NUCLEOTIDE SEQUENCE [LARGE SCALE GENOMIC DNA]</scope>
    <source>
        <strain evidence="5">ATCC BAA-1392 / DSM 18658 / VKM B-2454 / MOB10</strain>
    </source>
</reference>
<evidence type="ECO:0000313" key="5">
    <source>
        <dbReference type="Proteomes" id="UP000010798"/>
    </source>
</evidence>
<dbReference type="Pfam" id="PF01882">
    <property type="entry name" value="DUF58"/>
    <property type="match status" value="1"/>
</dbReference>